<keyword evidence="4" id="KW-1185">Reference proteome</keyword>
<organism evidence="3 4">
    <name type="scientific">Glycomyces paridis</name>
    <dbReference type="NCBI Taxonomy" id="2126555"/>
    <lineage>
        <taxon>Bacteria</taxon>
        <taxon>Bacillati</taxon>
        <taxon>Actinomycetota</taxon>
        <taxon>Actinomycetes</taxon>
        <taxon>Glycomycetales</taxon>
        <taxon>Glycomycetaceae</taxon>
        <taxon>Glycomyces</taxon>
    </lineage>
</organism>
<evidence type="ECO:0000313" key="4">
    <source>
        <dbReference type="Proteomes" id="UP000305792"/>
    </source>
</evidence>
<evidence type="ECO:0000259" key="2">
    <source>
        <dbReference type="Pfam" id="PF12706"/>
    </source>
</evidence>
<dbReference type="SUPFAM" id="SSF56281">
    <property type="entry name" value="Metallo-hydrolase/oxidoreductase"/>
    <property type="match status" value="1"/>
</dbReference>
<name>A0A4S8PHG5_9ACTN</name>
<dbReference type="RefSeq" id="WP_136528903.1">
    <property type="nucleotide sequence ID" value="NZ_STGX01000004.1"/>
</dbReference>
<gene>
    <name evidence="3" type="ORF">E9998_06510</name>
</gene>
<comment type="caution">
    <text evidence="3">The sequence shown here is derived from an EMBL/GenBank/DDBJ whole genome shotgun (WGS) entry which is preliminary data.</text>
</comment>
<dbReference type="InterPro" id="IPR036866">
    <property type="entry name" value="RibonucZ/Hydroxyglut_hydro"/>
</dbReference>
<evidence type="ECO:0000256" key="1">
    <source>
        <dbReference type="ARBA" id="ARBA00022801"/>
    </source>
</evidence>
<accession>A0A4S8PHG5</accession>
<dbReference type="Gene3D" id="3.60.15.10">
    <property type="entry name" value="Ribonuclease Z/Hydroxyacylglutathione hydrolase-like"/>
    <property type="match status" value="1"/>
</dbReference>
<dbReference type="OrthoDB" id="3204284at2"/>
<dbReference type="PANTHER" id="PTHR43546:SF9">
    <property type="entry name" value="L-ASCORBATE-6-PHOSPHATE LACTONASE ULAG-RELATED"/>
    <property type="match status" value="1"/>
</dbReference>
<keyword evidence="1 3" id="KW-0378">Hydrolase</keyword>
<dbReference type="InterPro" id="IPR001279">
    <property type="entry name" value="Metallo-B-lactamas"/>
</dbReference>
<dbReference type="Pfam" id="PF12706">
    <property type="entry name" value="Lactamase_B_2"/>
    <property type="match status" value="1"/>
</dbReference>
<proteinExistence type="predicted"/>
<dbReference type="AlphaFoldDB" id="A0A4S8PHG5"/>
<sequence length="259" mass="28270">MAVEVSVTRIAHSCMLISLGEDVFLTDPWFADHSPVYRAGEPRSHTAADLPALTGVLVSHAHRDHSDLDALASAGRRNVPVVGDPSVADRAKTAGLESFHGPRWWASTTLGSTRITAVPARHKVPETTFVLSREDTTVYFAGDSLYIPELDEIPRRFGHLTLALLPTNGLRIRPLFNRKVVMDAEDAARLTAVLDPDVVVPHHYAFSSGPVGDRLLTNKDRDPENYRRAAARLAPRTEVRILPTGLRSVIAPDAAKRGA</sequence>
<protein>
    <submittedName>
        <fullName evidence="3">MBL fold metallo-hydrolase</fullName>
    </submittedName>
</protein>
<feature type="domain" description="Metallo-beta-lactamase" evidence="2">
    <location>
        <begin position="24"/>
        <end position="204"/>
    </location>
</feature>
<dbReference type="Proteomes" id="UP000305792">
    <property type="component" value="Unassembled WGS sequence"/>
</dbReference>
<dbReference type="EMBL" id="STGX01000004">
    <property type="protein sequence ID" value="THV30030.1"/>
    <property type="molecule type" value="Genomic_DNA"/>
</dbReference>
<dbReference type="GO" id="GO:0016787">
    <property type="term" value="F:hydrolase activity"/>
    <property type="evidence" value="ECO:0007669"/>
    <property type="project" value="UniProtKB-KW"/>
</dbReference>
<dbReference type="PANTHER" id="PTHR43546">
    <property type="entry name" value="UPF0173 METAL-DEPENDENT HYDROLASE MJ1163-RELATED"/>
    <property type="match status" value="1"/>
</dbReference>
<evidence type="ECO:0000313" key="3">
    <source>
        <dbReference type="EMBL" id="THV30030.1"/>
    </source>
</evidence>
<reference evidence="3 4" key="1">
    <citation type="journal article" date="2018" name="Int. J. Syst. Evol. Microbiol.">
        <title>Glycomyces paridis sp. nov., isolated from the medicinal plant Paris polyphylla.</title>
        <authorList>
            <person name="Fang X.M."/>
            <person name="Bai J.L."/>
            <person name="Su J."/>
            <person name="Zhao L.L."/>
            <person name="Liu H.Y."/>
            <person name="Ma B.P."/>
            <person name="Zhang Y.Q."/>
            <person name="Yu L.Y."/>
        </authorList>
    </citation>
    <scope>NUCLEOTIDE SEQUENCE [LARGE SCALE GENOMIC DNA]</scope>
    <source>
        <strain evidence="3 4">CPCC 204357</strain>
    </source>
</reference>
<dbReference type="InterPro" id="IPR050114">
    <property type="entry name" value="UPF0173_UPF0282_UlaG_hydrolase"/>
</dbReference>